<keyword evidence="1" id="KW-1133">Transmembrane helix</keyword>
<keyword evidence="1" id="KW-0472">Membrane</keyword>
<dbReference type="Gene3D" id="2.60.40.1820">
    <property type="match status" value="1"/>
</dbReference>
<dbReference type="Proteomes" id="UP000184611">
    <property type="component" value="Unassembled WGS sequence"/>
</dbReference>
<evidence type="ECO:0000313" key="2">
    <source>
        <dbReference type="EMBL" id="SHO72890.1"/>
    </source>
</evidence>
<dbReference type="SUPFAM" id="SSF117070">
    <property type="entry name" value="LEA14-like"/>
    <property type="match status" value="1"/>
</dbReference>
<keyword evidence="3" id="KW-1185">Reference proteome</keyword>
<protein>
    <recommendedName>
        <fullName evidence="4">Late embryogenesis abundant protein</fullName>
    </recommendedName>
</protein>
<organism evidence="2 3">
    <name type="scientific">Flavobacterium cucumis</name>
    <dbReference type="NCBI Taxonomy" id="416016"/>
    <lineage>
        <taxon>Bacteria</taxon>
        <taxon>Pseudomonadati</taxon>
        <taxon>Bacteroidota</taxon>
        <taxon>Flavobacteriia</taxon>
        <taxon>Flavobacteriales</taxon>
        <taxon>Flavobacteriaceae</taxon>
        <taxon>Flavobacterium</taxon>
    </lineage>
</organism>
<evidence type="ECO:0000313" key="3">
    <source>
        <dbReference type="Proteomes" id="UP000184611"/>
    </source>
</evidence>
<gene>
    <name evidence="2" type="ORF">SAMN05443547_1235</name>
</gene>
<accession>A0A1M7ZVS3</accession>
<sequence>MALKTRTKIIIAIVALLTLISFYGYRKAMRLKAIFEKITIAVSGFRNLKLTLTDIRLDVDVTMLNPSGENFEVSGYIATLKRMNFFYNGKYLATAKPVLSEISIPANNQLKIANIPVVLPTASVLAFTMDFMSFDIDKLTVEAVIEVAGTEIYIKQ</sequence>
<dbReference type="AlphaFoldDB" id="A0A1M7ZVS3"/>
<evidence type="ECO:0000256" key="1">
    <source>
        <dbReference type="SAM" id="Phobius"/>
    </source>
</evidence>
<dbReference type="STRING" id="416016.SAMN05443547_1235"/>
<proteinExistence type="predicted"/>
<dbReference type="RefSeq" id="WP_073582540.1">
    <property type="nucleotide sequence ID" value="NZ_CBCSEA010000015.1"/>
</dbReference>
<feature type="transmembrane region" description="Helical" evidence="1">
    <location>
        <begin position="6"/>
        <end position="25"/>
    </location>
</feature>
<dbReference type="EMBL" id="FRYK01000002">
    <property type="protein sequence ID" value="SHO72890.1"/>
    <property type="molecule type" value="Genomic_DNA"/>
</dbReference>
<reference evidence="3" key="1">
    <citation type="submission" date="2016-12" db="EMBL/GenBank/DDBJ databases">
        <authorList>
            <person name="Varghese N."/>
            <person name="Submissions S."/>
        </authorList>
    </citation>
    <scope>NUCLEOTIDE SEQUENCE [LARGE SCALE GENOMIC DNA]</scope>
    <source>
        <strain evidence="3">DSM 18830</strain>
    </source>
</reference>
<name>A0A1M7ZVS3_9FLAO</name>
<evidence type="ECO:0008006" key="4">
    <source>
        <dbReference type="Google" id="ProtNLM"/>
    </source>
</evidence>
<dbReference type="OrthoDB" id="1349954at2"/>
<keyword evidence="1" id="KW-0812">Transmembrane</keyword>